<evidence type="ECO:0000256" key="1">
    <source>
        <dbReference type="SAM" id="SignalP"/>
    </source>
</evidence>
<accession>A0A2S8BDY1</accession>
<gene>
    <name evidence="2" type="ORF">C1Y40_04951</name>
</gene>
<feature type="chain" id="PRO_5039137463" description="Secreted protein" evidence="1">
    <location>
        <begin position="30"/>
        <end position="191"/>
    </location>
</feature>
<dbReference type="Proteomes" id="UP000238296">
    <property type="component" value="Unassembled WGS sequence"/>
</dbReference>
<comment type="caution">
    <text evidence="2">The sequence shown here is derived from an EMBL/GenBank/DDBJ whole genome shotgun (WGS) entry which is preliminary data.</text>
</comment>
<keyword evidence="1" id="KW-0732">Signal</keyword>
<dbReference type="AlphaFoldDB" id="A0A2S8BDY1"/>
<proteinExistence type="predicted"/>
<dbReference type="EMBL" id="PPEA01000696">
    <property type="protein sequence ID" value="PQM44887.1"/>
    <property type="molecule type" value="Genomic_DNA"/>
</dbReference>
<evidence type="ECO:0008006" key="4">
    <source>
        <dbReference type="Google" id="ProtNLM"/>
    </source>
</evidence>
<sequence>MRFMAGMARLAGGAAMLAAVVVVSPPAGWGDPGQFPDLNSYVQVDPAPFETYTTYGSDGRGVQFSTPGGYRCRMIKNVRGGWMSVSCWGSLPGTSQNLVTGGDMSPARFSTVDLAAQETYQRYEGTEPHTYTVNPDDYKPLPSGSKVTKQGTGAQSGTCGVDAAMTACEIEGGPTGERHGFVLSPQGSSTF</sequence>
<protein>
    <recommendedName>
        <fullName evidence="4">Secreted protein</fullName>
    </recommendedName>
</protein>
<evidence type="ECO:0000313" key="3">
    <source>
        <dbReference type="Proteomes" id="UP000238296"/>
    </source>
</evidence>
<feature type="signal peptide" evidence="1">
    <location>
        <begin position="1"/>
        <end position="29"/>
    </location>
</feature>
<reference evidence="2 3" key="1">
    <citation type="journal article" date="2017" name="Int. J. Syst. Evol. Microbiol.">
        <title>Mycobacterium talmoniae sp. nov., a slowly growing mycobacterium isolated from human respiratory samples.</title>
        <authorList>
            <person name="Davidson R.M."/>
            <person name="DeGroote M.A."/>
            <person name="Marola J.L."/>
            <person name="Buss S."/>
            <person name="Jones V."/>
            <person name="McNeil M.R."/>
            <person name="Freifeld A.G."/>
            <person name="Elaine Epperson L."/>
            <person name="Hasan N.A."/>
            <person name="Jackson M."/>
            <person name="Iwen P.C."/>
            <person name="Salfinger M."/>
            <person name="Strong M."/>
        </authorList>
    </citation>
    <scope>NUCLEOTIDE SEQUENCE [LARGE SCALE GENOMIC DNA]</scope>
    <source>
        <strain evidence="2 3">ATCC BAA-2683</strain>
    </source>
</reference>
<evidence type="ECO:0000313" key="2">
    <source>
        <dbReference type="EMBL" id="PQM44887.1"/>
    </source>
</evidence>
<name>A0A2S8BDY1_9MYCO</name>
<organism evidence="2 3">
    <name type="scientific">Mycobacterium talmoniae</name>
    <dbReference type="NCBI Taxonomy" id="1858794"/>
    <lineage>
        <taxon>Bacteria</taxon>
        <taxon>Bacillati</taxon>
        <taxon>Actinomycetota</taxon>
        <taxon>Actinomycetes</taxon>
        <taxon>Mycobacteriales</taxon>
        <taxon>Mycobacteriaceae</taxon>
        <taxon>Mycobacterium</taxon>
    </lineage>
</organism>